<dbReference type="AlphaFoldDB" id="A0A9J6FEI2"/>
<gene>
    <name evidence="2" type="ORF">HPB48_006911</name>
</gene>
<accession>A0A9J6FEI2</accession>
<dbReference type="InterPro" id="IPR004244">
    <property type="entry name" value="Transposase_22"/>
</dbReference>
<protein>
    <submittedName>
        <fullName evidence="2">Uncharacterized protein</fullName>
    </submittedName>
</protein>
<keyword evidence="3" id="KW-1185">Reference proteome</keyword>
<dbReference type="EMBL" id="JABSTR010000001">
    <property type="protein sequence ID" value="KAH9361349.1"/>
    <property type="molecule type" value="Genomic_DNA"/>
</dbReference>
<name>A0A9J6FEI2_HAELO</name>
<comment type="caution">
    <text evidence="2">The sequence shown here is derived from an EMBL/GenBank/DDBJ whole genome shotgun (WGS) entry which is preliminary data.</text>
</comment>
<dbReference type="InterPro" id="IPR011011">
    <property type="entry name" value="Znf_FYVE_PHD"/>
</dbReference>
<sequence>MYYLDSCIARHSALPNDGKLMTCAECKLSYHLGQICSGIASNTFTTMGQAKRHAWVCKTCRASKKRTSLQLQADQTLASEATAANNPLLLEIMNRVESLPQLHGKLDSLLSMKAEVVKLTKTVQDLEKAVTEMTKDYRDVTKELEESQKTVKANEAELSALKATMQAQALELQQILEEENAAEQYSRNANLEIHGLPTHTDKNLHDIVNDLAEKLELPNLSPDGVTAVHRIPSKRGDTPTVSIRFKLVSTKERCSEARKKLRALHDSGKIP</sequence>
<dbReference type="Proteomes" id="UP000821853">
    <property type="component" value="Chromosome 1"/>
</dbReference>
<dbReference type="InterPro" id="IPR013083">
    <property type="entry name" value="Znf_RING/FYVE/PHD"/>
</dbReference>
<keyword evidence="1" id="KW-0175">Coiled coil</keyword>
<evidence type="ECO:0000313" key="3">
    <source>
        <dbReference type="Proteomes" id="UP000821853"/>
    </source>
</evidence>
<dbReference type="OMA" id="NERRCAH"/>
<dbReference type="VEuPathDB" id="VectorBase:HLOH_042619"/>
<reference evidence="2 3" key="1">
    <citation type="journal article" date="2020" name="Cell">
        <title>Large-Scale Comparative Analyses of Tick Genomes Elucidate Their Genetic Diversity and Vector Capacities.</title>
        <authorList>
            <consortium name="Tick Genome and Microbiome Consortium (TIGMIC)"/>
            <person name="Jia N."/>
            <person name="Wang J."/>
            <person name="Shi W."/>
            <person name="Du L."/>
            <person name="Sun Y."/>
            <person name="Zhan W."/>
            <person name="Jiang J.F."/>
            <person name="Wang Q."/>
            <person name="Zhang B."/>
            <person name="Ji P."/>
            <person name="Bell-Sakyi L."/>
            <person name="Cui X.M."/>
            <person name="Yuan T.T."/>
            <person name="Jiang B.G."/>
            <person name="Yang W.F."/>
            <person name="Lam T.T."/>
            <person name="Chang Q.C."/>
            <person name="Ding S.J."/>
            <person name="Wang X.J."/>
            <person name="Zhu J.G."/>
            <person name="Ruan X.D."/>
            <person name="Zhao L."/>
            <person name="Wei J.T."/>
            <person name="Ye R.Z."/>
            <person name="Que T.C."/>
            <person name="Du C.H."/>
            <person name="Zhou Y.H."/>
            <person name="Cheng J.X."/>
            <person name="Dai P.F."/>
            <person name="Guo W.B."/>
            <person name="Han X.H."/>
            <person name="Huang E.J."/>
            <person name="Li L.F."/>
            <person name="Wei W."/>
            <person name="Gao Y.C."/>
            <person name="Liu J.Z."/>
            <person name="Shao H.Z."/>
            <person name="Wang X."/>
            <person name="Wang C.C."/>
            <person name="Yang T.C."/>
            <person name="Huo Q.B."/>
            <person name="Li W."/>
            <person name="Chen H.Y."/>
            <person name="Chen S.E."/>
            <person name="Zhou L.G."/>
            <person name="Ni X.B."/>
            <person name="Tian J.H."/>
            <person name="Sheng Y."/>
            <person name="Liu T."/>
            <person name="Pan Y.S."/>
            <person name="Xia L.Y."/>
            <person name="Li J."/>
            <person name="Zhao F."/>
            <person name="Cao W.C."/>
        </authorList>
    </citation>
    <scope>NUCLEOTIDE SEQUENCE [LARGE SCALE GENOMIC DNA]</scope>
    <source>
        <strain evidence="2">HaeL-2018</strain>
    </source>
</reference>
<evidence type="ECO:0000313" key="2">
    <source>
        <dbReference type="EMBL" id="KAH9361349.1"/>
    </source>
</evidence>
<organism evidence="2 3">
    <name type="scientific">Haemaphysalis longicornis</name>
    <name type="common">Bush tick</name>
    <dbReference type="NCBI Taxonomy" id="44386"/>
    <lineage>
        <taxon>Eukaryota</taxon>
        <taxon>Metazoa</taxon>
        <taxon>Ecdysozoa</taxon>
        <taxon>Arthropoda</taxon>
        <taxon>Chelicerata</taxon>
        <taxon>Arachnida</taxon>
        <taxon>Acari</taxon>
        <taxon>Parasitiformes</taxon>
        <taxon>Ixodida</taxon>
        <taxon>Ixodoidea</taxon>
        <taxon>Ixodidae</taxon>
        <taxon>Haemaphysalinae</taxon>
        <taxon>Haemaphysalis</taxon>
    </lineage>
</organism>
<dbReference type="Gene3D" id="3.30.40.10">
    <property type="entry name" value="Zinc/RING finger domain, C3HC4 (zinc finger)"/>
    <property type="match status" value="1"/>
</dbReference>
<dbReference type="SUPFAM" id="SSF57903">
    <property type="entry name" value="FYVE/PHD zinc finger"/>
    <property type="match status" value="1"/>
</dbReference>
<evidence type="ECO:0000256" key="1">
    <source>
        <dbReference type="SAM" id="Coils"/>
    </source>
</evidence>
<proteinExistence type="predicted"/>
<feature type="coiled-coil region" evidence="1">
    <location>
        <begin position="109"/>
        <end position="182"/>
    </location>
</feature>
<dbReference type="PANTHER" id="PTHR11505">
    <property type="entry name" value="L1 TRANSPOSABLE ELEMENT-RELATED"/>
    <property type="match status" value="1"/>
</dbReference>
<dbReference type="OrthoDB" id="5989141at2759"/>